<reference evidence="2 3" key="1">
    <citation type="submission" date="2019-03" db="EMBL/GenBank/DDBJ databases">
        <title>Genomic Encyclopedia of Type Strains, Phase IV (KMG-IV): sequencing the most valuable type-strain genomes for metagenomic binning, comparative biology and taxonomic classification.</title>
        <authorList>
            <person name="Goeker M."/>
        </authorList>
    </citation>
    <scope>NUCLEOTIDE SEQUENCE [LARGE SCALE GENOMIC DNA]</scope>
    <source>
        <strain evidence="2 3">DSM 24984</strain>
    </source>
</reference>
<dbReference type="PANTHER" id="PTHR42956:SF1">
    <property type="entry name" value="NITROGENASE IRON-MOLYBDENUM COFACTOR BIOSYNTHESIS PROTEIN NIFE"/>
    <property type="match status" value="1"/>
</dbReference>
<gene>
    <name evidence="2" type="ORF">C8D98_1883</name>
</gene>
<proteinExistence type="predicted"/>
<name>A0A4V2PS21_9BACT</name>
<dbReference type="GO" id="GO:0016491">
    <property type="term" value="F:oxidoreductase activity"/>
    <property type="evidence" value="ECO:0007669"/>
    <property type="project" value="InterPro"/>
</dbReference>
<protein>
    <submittedName>
        <fullName evidence="2">Nitrogenase molybdenum-iron protein alpha chain</fullName>
    </submittedName>
</protein>
<dbReference type="InterPro" id="IPR000510">
    <property type="entry name" value="Nase/OxRdtase_comp1"/>
</dbReference>
<dbReference type="SUPFAM" id="SSF53807">
    <property type="entry name" value="Helical backbone' metal receptor"/>
    <property type="match status" value="1"/>
</dbReference>
<dbReference type="InterPro" id="IPR049939">
    <property type="entry name" value="NifE-like"/>
</dbReference>
<organism evidence="2 3">
    <name type="scientific">Seleniivibrio woodruffii</name>
    <dbReference type="NCBI Taxonomy" id="1078050"/>
    <lineage>
        <taxon>Bacteria</taxon>
        <taxon>Pseudomonadati</taxon>
        <taxon>Deferribacterota</taxon>
        <taxon>Deferribacteres</taxon>
        <taxon>Deferribacterales</taxon>
        <taxon>Geovibrionaceae</taxon>
        <taxon>Seleniivibrio</taxon>
    </lineage>
</organism>
<dbReference type="Gene3D" id="3.40.50.1980">
    <property type="entry name" value="Nitrogenase molybdenum iron protein domain"/>
    <property type="match status" value="3"/>
</dbReference>
<dbReference type="Proteomes" id="UP000294614">
    <property type="component" value="Unassembled WGS sequence"/>
</dbReference>
<dbReference type="AlphaFoldDB" id="A0A4V2PS21"/>
<comment type="caution">
    <text evidence="2">The sequence shown here is derived from an EMBL/GenBank/DDBJ whole genome shotgun (WGS) entry which is preliminary data.</text>
</comment>
<accession>A0A4V2PS21</accession>
<dbReference type="EMBL" id="SMGG01000004">
    <property type="protein sequence ID" value="TCK61001.1"/>
    <property type="molecule type" value="Genomic_DNA"/>
</dbReference>
<evidence type="ECO:0000313" key="3">
    <source>
        <dbReference type="Proteomes" id="UP000294614"/>
    </source>
</evidence>
<evidence type="ECO:0000313" key="2">
    <source>
        <dbReference type="EMBL" id="TCK61001.1"/>
    </source>
</evidence>
<dbReference type="Pfam" id="PF00148">
    <property type="entry name" value="Oxidored_nitro"/>
    <property type="match status" value="1"/>
</dbReference>
<evidence type="ECO:0000259" key="1">
    <source>
        <dbReference type="Pfam" id="PF00148"/>
    </source>
</evidence>
<dbReference type="OrthoDB" id="9767044at2"/>
<dbReference type="RefSeq" id="WP_132873857.1">
    <property type="nucleotide sequence ID" value="NZ_SMGG01000004.1"/>
</dbReference>
<dbReference type="PANTHER" id="PTHR42956">
    <property type="entry name" value="NITROGENASE IRON-MOLYBDENUM COFACTOR BIOSYNTHESIS PROTEIN NIFE"/>
    <property type="match status" value="1"/>
</dbReference>
<feature type="domain" description="Nitrogenase/oxidoreductase component 1" evidence="1">
    <location>
        <begin position="52"/>
        <end position="465"/>
    </location>
</feature>
<sequence>MSYYELKQPPKREDRLNACIAHGSSVCGMGNKKGKACLMQDGERGFQQGSICLLLPALGMLNSMPGNVVLLHSSLGCSTATHSQNGSVRYGNLARTGKLTDVIWASTALNETDVISGGEEKLSEAIKEIDARYKPYCITVVSACVPGIIGDDIDAVIQNVQPEVDAVLLPVHCEGFRTKIWATAYDAVYHGISRTLFSGKLGDVSKIREDLKLPRLEKTINIMNVSSMGRIDELELERLVKKIGLEANIFPVYAHPQSFVKASQAALSVSTCPTHDDYFLDYLKERFDVPYTLAHMPIGIENTGLWLKDIADRLGLGAEAETVIKEEETALHKALAQFKEYFKGKRVFVSAGEFRALSTSLLLEELGFEVVGIRSFHHDAFADNEYEKLNRSAKSDYVVNIANVQPFEEANLLKKLKPDLFLGHTNGNATAAKLGIPTHPIYYSGIAYIGYAGAYQLAKRLYRLLKNPSFNRNLSKHVTLPYKQEWYSESPFAYIKGGNSDG</sequence>
<keyword evidence="3" id="KW-1185">Reference proteome</keyword>